<protein>
    <submittedName>
        <fullName evidence="6">MMPL family transporter</fullName>
    </submittedName>
</protein>
<dbReference type="AlphaFoldDB" id="A0A6G3XFY5"/>
<keyword evidence="3" id="KW-1133">Transmembrane helix</keyword>
<dbReference type="GO" id="GO:0016020">
    <property type="term" value="C:membrane"/>
    <property type="evidence" value="ECO:0007669"/>
    <property type="project" value="UniProtKB-SubCell"/>
</dbReference>
<evidence type="ECO:0000256" key="4">
    <source>
        <dbReference type="ARBA" id="ARBA00023136"/>
    </source>
</evidence>
<evidence type="ECO:0000313" key="6">
    <source>
        <dbReference type="EMBL" id="NEE16718.1"/>
    </source>
</evidence>
<evidence type="ECO:0000256" key="2">
    <source>
        <dbReference type="ARBA" id="ARBA00022692"/>
    </source>
</evidence>
<feature type="non-terminal residue" evidence="6">
    <location>
        <position position="96"/>
    </location>
</feature>
<organism evidence="6">
    <name type="scientific">Streptomyces sp. SID7499</name>
    <dbReference type="NCBI Taxonomy" id="2706086"/>
    <lineage>
        <taxon>Bacteria</taxon>
        <taxon>Bacillati</taxon>
        <taxon>Actinomycetota</taxon>
        <taxon>Actinomycetes</taxon>
        <taxon>Kitasatosporales</taxon>
        <taxon>Streptomycetaceae</taxon>
        <taxon>Streptomyces</taxon>
    </lineage>
</organism>
<evidence type="ECO:0000256" key="3">
    <source>
        <dbReference type="ARBA" id="ARBA00022989"/>
    </source>
</evidence>
<comment type="subcellular location">
    <subcellularLocation>
        <location evidence="1">Membrane</location>
        <topology evidence="1">Multi-pass membrane protein</topology>
    </subcellularLocation>
</comment>
<comment type="caution">
    <text evidence="6">The sequence shown here is derived from an EMBL/GenBank/DDBJ whole genome shotgun (WGS) entry which is preliminary data.</text>
</comment>
<accession>A0A6G3XFY5</accession>
<keyword evidence="2" id="KW-0812">Transmembrane</keyword>
<gene>
    <name evidence="6" type="ORF">G3M58_60920</name>
</gene>
<dbReference type="Pfam" id="PF03176">
    <property type="entry name" value="MMPL"/>
    <property type="match status" value="1"/>
</dbReference>
<sequence>TLHAIEELPGVGAVTGPYGGTGPGQISEDGHTAYATVTFDRPADEIPASQAQALVDTAKGAEADGLQVELGGTAVALTEAPSVHLAEGVGVIVAAV</sequence>
<dbReference type="InterPro" id="IPR004869">
    <property type="entry name" value="MMPL_dom"/>
</dbReference>
<keyword evidence="4" id="KW-0472">Membrane</keyword>
<name>A0A6G3XFY5_9ACTN</name>
<feature type="non-terminal residue" evidence="6">
    <location>
        <position position="1"/>
    </location>
</feature>
<evidence type="ECO:0000259" key="5">
    <source>
        <dbReference type="Pfam" id="PF03176"/>
    </source>
</evidence>
<reference evidence="6" key="1">
    <citation type="submission" date="2020-01" db="EMBL/GenBank/DDBJ databases">
        <title>Insect and environment-associated Actinomycetes.</title>
        <authorList>
            <person name="Currrie C."/>
            <person name="Chevrette M."/>
            <person name="Carlson C."/>
            <person name="Stubbendieck R."/>
            <person name="Wendt-Pienkowski E."/>
        </authorList>
    </citation>
    <scope>NUCLEOTIDE SEQUENCE</scope>
    <source>
        <strain evidence="6">SID7499</strain>
    </source>
</reference>
<feature type="domain" description="Membrane transport protein MMPL" evidence="5">
    <location>
        <begin position="22"/>
        <end position="96"/>
    </location>
</feature>
<evidence type="ECO:0000256" key="1">
    <source>
        <dbReference type="ARBA" id="ARBA00004141"/>
    </source>
</evidence>
<dbReference type="EMBL" id="JAAGMN010006324">
    <property type="protein sequence ID" value="NEE16718.1"/>
    <property type="molecule type" value="Genomic_DNA"/>
</dbReference>
<proteinExistence type="predicted"/>